<dbReference type="EMBL" id="JAAFYZ010000193">
    <property type="protein sequence ID" value="MBS2552518.1"/>
    <property type="molecule type" value="Genomic_DNA"/>
</dbReference>
<reference evidence="1 2" key="1">
    <citation type="submission" date="2020-02" db="EMBL/GenBank/DDBJ databases">
        <title>Acidophilic actinobacteria isolated from forest soil.</title>
        <authorList>
            <person name="Golinska P."/>
        </authorList>
    </citation>
    <scope>NUCLEOTIDE SEQUENCE [LARGE SCALE GENOMIC DNA]</scope>
    <source>
        <strain evidence="1 2">NL8</strain>
    </source>
</reference>
<accession>A0ABS5L2G3</accession>
<sequence>MVVGLLYQIFVDLLRARMQLFLLNQASIDLISDHPWPCQVDGSLDRLMAALVRQRAGLRGRHRRTVNLYVNVADGSEVAAFLDLVPYTIGAEAWRGGVALIDAADSGSVHFQVPASLQVGLTELMSRCGMDIGQVLAPP</sequence>
<dbReference type="RefSeq" id="WP_212018177.1">
    <property type="nucleotide sequence ID" value="NZ_JAAFYZ010000193.1"/>
</dbReference>
<proteinExistence type="predicted"/>
<keyword evidence="2" id="KW-1185">Reference proteome</keyword>
<evidence type="ECO:0000313" key="1">
    <source>
        <dbReference type="EMBL" id="MBS2552518.1"/>
    </source>
</evidence>
<dbReference type="Proteomes" id="UP000730482">
    <property type="component" value="Unassembled WGS sequence"/>
</dbReference>
<name>A0ABS5L2G3_9ACTN</name>
<organism evidence="1 2">
    <name type="scientific">Catenulispora pinistramenti</name>
    <dbReference type="NCBI Taxonomy" id="2705254"/>
    <lineage>
        <taxon>Bacteria</taxon>
        <taxon>Bacillati</taxon>
        <taxon>Actinomycetota</taxon>
        <taxon>Actinomycetes</taxon>
        <taxon>Catenulisporales</taxon>
        <taxon>Catenulisporaceae</taxon>
        <taxon>Catenulispora</taxon>
    </lineage>
</organism>
<gene>
    <name evidence="1" type="ORF">KGQ19_37255</name>
</gene>
<comment type="caution">
    <text evidence="1">The sequence shown here is derived from an EMBL/GenBank/DDBJ whole genome shotgun (WGS) entry which is preliminary data.</text>
</comment>
<evidence type="ECO:0000313" key="2">
    <source>
        <dbReference type="Proteomes" id="UP000730482"/>
    </source>
</evidence>
<protein>
    <submittedName>
        <fullName evidence="1">Uncharacterized protein</fullName>
    </submittedName>
</protein>